<reference evidence="4" key="1">
    <citation type="journal article" date="2011" name="Science">
        <title>The plant cell wall-decomposing machinery underlies the functional diversity of forest fungi.</title>
        <authorList>
            <person name="Eastwood D.C."/>
            <person name="Floudas D."/>
            <person name="Binder M."/>
            <person name="Majcherczyk A."/>
            <person name="Schneider P."/>
            <person name="Aerts A."/>
            <person name="Asiegbu F.O."/>
            <person name="Baker S.E."/>
            <person name="Barry K."/>
            <person name="Bendiksby M."/>
            <person name="Blumentritt M."/>
            <person name="Coutinho P.M."/>
            <person name="Cullen D."/>
            <person name="de Vries R.P."/>
            <person name="Gathman A."/>
            <person name="Goodell B."/>
            <person name="Henrissat B."/>
            <person name="Ihrmark K."/>
            <person name="Kauserud H."/>
            <person name="Kohler A."/>
            <person name="LaButti K."/>
            <person name="Lapidus A."/>
            <person name="Lavin J.L."/>
            <person name="Lee Y.-H."/>
            <person name="Lindquist E."/>
            <person name="Lilly W."/>
            <person name="Lucas S."/>
            <person name="Morin E."/>
            <person name="Murat C."/>
            <person name="Oguiza J.A."/>
            <person name="Park J."/>
            <person name="Pisabarro A.G."/>
            <person name="Riley R."/>
            <person name="Rosling A."/>
            <person name="Salamov A."/>
            <person name="Schmidt O."/>
            <person name="Schmutz J."/>
            <person name="Skrede I."/>
            <person name="Stenlid J."/>
            <person name="Wiebenga A."/>
            <person name="Xie X."/>
            <person name="Kuees U."/>
            <person name="Hibbett D.S."/>
            <person name="Hoffmeister D."/>
            <person name="Hoegberg N."/>
            <person name="Martin F."/>
            <person name="Grigoriev I.V."/>
            <person name="Watkinson S.C."/>
        </authorList>
    </citation>
    <scope>NUCLEOTIDE SEQUENCE [LARGE SCALE GENOMIC DNA]</scope>
    <source>
        <strain evidence="4">strain S7.3</strain>
    </source>
</reference>
<accession>F8PPB7</accession>
<dbReference type="EMBL" id="GL945477">
    <property type="protein sequence ID" value="EGO01994.1"/>
    <property type="molecule type" value="Genomic_DNA"/>
</dbReference>
<dbReference type="Proteomes" id="UP000008063">
    <property type="component" value="Unassembled WGS sequence"/>
</dbReference>
<feature type="coiled-coil region" evidence="1">
    <location>
        <begin position="136"/>
        <end position="163"/>
    </location>
</feature>
<dbReference type="InParanoid" id="F8PPB7"/>
<evidence type="ECO:0000313" key="3">
    <source>
        <dbReference type="EMBL" id="EGO01994.1"/>
    </source>
</evidence>
<organism evidence="4">
    <name type="scientific">Serpula lacrymans var. lacrymans (strain S7.3)</name>
    <name type="common">Dry rot fungus</name>
    <dbReference type="NCBI Taxonomy" id="936435"/>
    <lineage>
        <taxon>Eukaryota</taxon>
        <taxon>Fungi</taxon>
        <taxon>Dikarya</taxon>
        <taxon>Basidiomycota</taxon>
        <taxon>Agaricomycotina</taxon>
        <taxon>Agaricomycetes</taxon>
        <taxon>Agaricomycetidae</taxon>
        <taxon>Boletales</taxon>
        <taxon>Coniophorineae</taxon>
        <taxon>Serpulaceae</taxon>
        <taxon>Serpula</taxon>
    </lineage>
</organism>
<evidence type="ECO:0000256" key="1">
    <source>
        <dbReference type="SAM" id="Coils"/>
    </source>
</evidence>
<keyword evidence="1" id="KW-0175">Coiled coil</keyword>
<evidence type="ECO:0000313" key="4">
    <source>
        <dbReference type="Proteomes" id="UP000008063"/>
    </source>
</evidence>
<feature type="non-terminal residue" evidence="3">
    <location>
        <position position="283"/>
    </location>
</feature>
<dbReference type="OrthoDB" id="432299at2759"/>
<name>F8PPB7_SERL3</name>
<keyword evidence="4" id="KW-1185">Reference proteome</keyword>
<gene>
    <name evidence="3" type="ORF">SERLA73DRAFT_166506</name>
</gene>
<dbReference type="AlphaFoldDB" id="F8PPB7"/>
<dbReference type="STRING" id="936435.F8PPB7"/>
<feature type="compositionally biased region" description="Pro residues" evidence="2">
    <location>
        <begin position="83"/>
        <end position="92"/>
    </location>
</feature>
<feature type="compositionally biased region" description="Polar residues" evidence="2">
    <location>
        <begin position="228"/>
        <end position="245"/>
    </location>
</feature>
<evidence type="ECO:0000256" key="2">
    <source>
        <dbReference type="SAM" id="MobiDB-lite"/>
    </source>
</evidence>
<proteinExistence type="predicted"/>
<dbReference type="HOGENOM" id="CLU_985383_0_0_1"/>
<feature type="region of interest" description="Disordered" evidence="2">
    <location>
        <begin position="196"/>
        <end position="283"/>
    </location>
</feature>
<sequence>MNMENGDGMARGTLYLQYDPWPSMHITSKVSMPSSPTSSTSETIVNDILTFGMDEDAVMASETCSAHADVTIDTDSPTATREPCPPESPSSPPTSVYEQCRNRLLPIVMMSARMKDPSKHIDCDKHLAALITDEHCKKFMQQSKEIRQQMQALEARKASELNDTGTKRDREDELTWSRNGRRRVDECVDSVVASEVPRKDSETTLVEFSTQPPTPKSKMLDSEMEDMTSVTQNAPQHVRNNTSNAGGPDATMDIDASSTTEDKSMLPGPSLRDGIGASAVDAV</sequence>
<protein>
    <submittedName>
        <fullName evidence="3">Uncharacterized protein</fullName>
    </submittedName>
</protein>
<feature type="region of interest" description="Disordered" evidence="2">
    <location>
        <begin position="72"/>
        <end position="97"/>
    </location>
</feature>